<dbReference type="PANTHER" id="PTHR44757">
    <property type="entry name" value="DIGUANYLATE CYCLASE DGCP"/>
    <property type="match status" value="1"/>
</dbReference>
<dbReference type="EMBL" id="CP073767">
    <property type="protein sequence ID" value="UWZ58826.1"/>
    <property type="molecule type" value="Genomic_DNA"/>
</dbReference>
<evidence type="ECO:0000256" key="1">
    <source>
        <dbReference type="SAM" id="Phobius"/>
    </source>
</evidence>
<organism evidence="3 4">
    <name type="scientific">Dactylosporangium aurantiacum</name>
    <dbReference type="NCBI Taxonomy" id="35754"/>
    <lineage>
        <taxon>Bacteria</taxon>
        <taxon>Bacillati</taxon>
        <taxon>Actinomycetota</taxon>
        <taxon>Actinomycetes</taxon>
        <taxon>Micromonosporales</taxon>
        <taxon>Micromonosporaceae</taxon>
        <taxon>Dactylosporangium</taxon>
    </lineage>
</organism>
<dbReference type="InterPro" id="IPR000160">
    <property type="entry name" value="GGDEF_dom"/>
</dbReference>
<dbReference type="KEGG" id="daur:Daura_23240"/>
<evidence type="ECO:0000259" key="2">
    <source>
        <dbReference type="PROSITE" id="PS50887"/>
    </source>
</evidence>
<keyword evidence="1" id="KW-0472">Membrane</keyword>
<dbReference type="Proteomes" id="UP001058003">
    <property type="component" value="Chromosome"/>
</dbReference>
<dbReference type="AlphaFoldDB" id="A0A9Q9MN28"/>
<feature type="transmembrane region" description="Helical" evidence="1">
    <location>
        <begin position="38"/>
        <end position="55"/>
    </location>
</feature>
<feature type="transmembrane region" description="Helical" evidence="1">
    <location>
        <begin position="249"/>
        <end position="270"/>
    </location>
</feature>
<dbReference type="SUPFAM" id="SSF55781">
    <property type="entry name" value="GAF domain-like"/>
    <property type="match status" value="1"/>
</dbReference>
<dbReference type="NCBIfam" id="TIGR00254">
    <property type="entry name" value="GGDEF"/>
    <property type="match status" value="1"/>
</dbReference>
<dbReference type="CDD" id="cd01949">
    <property type="entry name" value="GGDEF"/>
    <property type="match status" value="1"/>
</dbReference>
<dbReference type="SUPFAM" id="SSF55073">
    <property type="entry name" value="Nucleotide cyclase"/>
    <property type="match status" value="1"/>
</dbReference>
<dbReference type="InterPro" id="IPR029787">
    <property type="entry name" value="Nucleotide_cyclase"/>
</dbReference>
<dbReference type="Gene3D" id="3.30.450.40">
    <property type="match status" value="1"/>
</dbReference>
<reference evidence="3" key="1">
    <citation type="submission" date="2021-04" db="EMBL/GenBank/DDBJ databases">
        <title>Dactylosporangium aurantiacum NRRL B-8018 full assembly.</title>
        <authorList>
            <person name="Hartkoorn R.C."/>
            <person name="Beaudoing E."/>
            <person name="Hot D."/>
        </authorList>
    </citation>
    <scope>NUCLEOTIDE SEQUENCE</scope>
    <source>
        <strain evidence="3">NRRL B-8018</strain>
    </source>
</reference>
<dbReference type="Pfam" id="PF00990">
    <property type="entry name" value="GGDEF"/>
    <property type="match status" value="1"/>
</dbReference>
<feature type="transmembrane region" description="Helical" evidence="1">
    <location>
        <begin position="191"/>
        <end position="212"/>
    </location>
</feature>
<name>A0A9Q9MN28_9ACTN</name>
<dbReference type="PROSITE" id="PS50887">
    <property type="entry name" value="GGDEF"/>
    <property type="match status" value="1"/>
</dbReference>
<feature type="transmembrane region" description="Helical" evidence="1">
    <location>
        <begin position="13"/>
        <end position="31"/>
    </location>
</feature>
<dbReference type="InterPro" id="IPR043128">
    <property type="entry name" value="Rev_trsase/Diguanyl_cyclase"/>
</dbReference>
<gene>
    <name evidence="3" type="ORF">Daura_23240</name>
</gene>
<keyword evidence="1" id="KW-0812">Transmembrane</keyword>
<dbReference type="OrthoDB" id="8526884at2"/>
<dbReference type="RefSeq" id="WP_156089774.1">
    <property type="nucleotide sequence ID" value="NZ_CP073767.1"/>
</dbReference>
<evidence type="ECO:0000313" key="4">
    <source>
        <dbReference type="Proteomes" id="UP001058003"/>
    </source>
</evidence>
<feature type="transmembrane region" description="Helical" evidence="1">
    <location>
        <begin position="130"/>
        <end position="151"/>
    </location>
</feature>
<feature type="transmembrane region" description="Helical" evidence="1">
    <location>
        <begin position="99"/>
        <end position="118"/>
    </location>
</feature>
<feature type="transmembrane region" description="Helical" evidence="1">
    <location>
        <begin position="158"/>
        <end position="179"/>
    </location>
</feature>
<accession>A0A9Q9MN28</accession>
<sequence length="574" mass="60179">MAVLVAGVPAAETLAGVCTAVVAVAAVAVGVRSYRPRGAWIWLVLAVGISCTAFPKMLTGGATPQAVMIFVVLIGNLAFLVAPLSLVRMRGGKDREEAFDGWILALALAVGLRQLLLAGQPDRAVVPQQVVLVLTVTASVTLAASLRLLFLARRSPSAWLLLLGSVAGQFIGISLAMTNSGIIDSVVGADILAGLSRLLLGAAALAPGMTALTVPVERRGDLPYARVVLLGVALSLAIAGVFVEVGGDRLMSLGGLGVLGIVVLLIVRVAQLINDRERARRLHALVAELGTRALSEDDEHRLVRHIVEQVRAAMSADVVALLYRSELGVAQVAAADGGPLPPLEELFADGVADSRSREVRTRSAATLAVPLTEGGVLMVRRCGRRATFSVDERVSADAVGVTVSSALRRCRSEAQARYAAMHDALTGLPNRAQFLARLDSAVTDMAGDPVALLLLDLNRFKDVNDNLGHRAGDELLVAAADRMRGVVPADGLLARLAGDEFVVLLQGVAAACHAADVAKRLGAALDEPFVLTVGVAQISGSVGVAVHRAGESMEQLLHRADVAMYQRKRERSRR</sequence>
<dbReference type="InterPro" id="IPR052155">
    <property type="entry name" value="Biofilm_reg_signaling"/>
</dbReference>
<feature type="domain" description="GGDEF" evidence="2">
    <location>
        <begin position="448"/>
        <end position="574"/>
    </location>
</feature>
<keyword evidence="1" id="KW-1133">Transmembrane helix</keyword>
<dbReference type="InterPro" id="IPR029016">
    <property type="entry name" value="GAF-like_dom_sf"/>
</dbReference>
<feature type="transmembrane region" description="Helical" evidence="1">
    <location>
        <begin position="67"/>
        <end position="87"/>
    </location>
</feature>
<dbReference type="Gene3D" id="3.30.70.270">
    <property type="match status" value="1"/>
</dbReference>
<dbReference type="SMART" id="SM00267">
    <property type="entry name" value="GGDEF"/>
    <property type="match status" value="1"/>
</dbReference>
<feature type="transmembrane region" description="Helical" evidence="1">
    <location>
        <begin position="224"/>
        <end position="243"/>
    </location>
</feature>
<keyword evidence="4" id="KW-1185">Reference proteome</keyword>
<evidence type="ECO:0000313" key="3">
    <source>
        <dbReference type="EMBL" id="UWZ58826.1"/>
    </source>
</evidence>
<protein>
    <submittedName>
        <fullName evidence="3">GGDEF domain-containing protein</fullName>
    </submittedName>
</protein>
<dbReference type="PANTHER" id="PTHR44757:SF2">
    <property type="entry name" value="BIOFILM ARCHITECTURE MAINTENANCE PROTEIN MBAA"/>
    <property type="match status" value="1"/>
</dbReference>
<proteinExistence type="predicted"/>